<dbReference type="AlphaFoldDB" id="A0A939S9P1"/>
<reference evidence="2" key="1">
    <citation type="submission" date="2021-03" db="EMBL/GenBank/DDBJ databases">
        <title>Leucobacter chromiisoli sp. nov., isolated from chromium-containing soil of chemical plant.</title>
        <authorList>
            <person name="Xu Z."/>
        </authorList>
    </citation>
    <scope>NUCLEOTIDE SEQUENCE</scope>
    <source>
        <strain evidence="2">S27</strain>
    </source>
</reference>
<dbReference type="RefSeq" id="WP_208096338.1">
    <property type="nucleotide sequence ID" value="NZ_JAGDYM010000004.1"/>
</dbReference>
<name>A0A939S9P1_9MICO</name>
<gene>
    <name evidence="2" type="ORF">J4H92_04060</name>
</gene>
<evidence type="ECO:0000259" key="1">
    <source>
        <dbReference type="Pfam" id="PF10708"/>
    </source>
</evidence>
<dbReference type="InterPro" id="IPR018929">
    <property type="entry name" value="DUF2510"/>
</dbReference>
<protein>
    <submittedName>
        <fullName evidence="2">DUF2510 domain-containing protein</fullName>
    </submittedName>
</protein>
<evidence type="ECO:0000313" key="2">
    <source>
        <dbReference type="EMBL" id="MBO1901122.1"/>
    </source>
</evidence>
<evidence type="ECO:0000313" key="3">
    <source>
        <dbReference type="Proteomes" id="UP000664382"/>
    </source>
</evidence>
<accession>A0A939S9P1</accession>
<dbReference type="EMBL" id="JAGDYM010000004">
    <property type="protein sequence ID" value="MBO1901122.1"/>
    <property type="molecule type" value="Genomic_DNA"/>
</dbReference>
<keyword evidence="3" id="KW-1185">Reference proteome</keyword>
<dbReference type="Pfam" id="PF10708">
    <property type="entry name" value="DUF2510"/>
    <property type="match status" value="1"/>
</dbReference>
<sequence length="258" mass="28521">MIDTNQRVADGWYPDPEGRLSLRRWDGAQWTQETRGNLDWGRPVASLDLPSRHHPDAPETGWAGVAFALHSALVSREAVALRIGIAEQSTITVDTFEQSYVWDDEPASLPAIPANVRITFSPSDLAAQSQGRNLDGLLWRISREAFADRLAPWLQPDDLYRLQRWPNLTTINPELDDMRQAAMLANGMFTVEELAGFSDRSLHATRALINALSLMNTLRIAAPRDTAAFVTPAAPAPAPAAPARKPGLFQRLRARLGL</sequence>
<dbReference type="Proteomes" id="UP000664382">
    <property type="component" value="Unassembled WGS sequence"/>
</dbReference>
<organism evidence="2 3">
    <name type="scientific">Leucobacter weissii</name>
    <dbReference type="NCBI Taxonomy" id="1983706"/>
    <lineage>
        <taxon>Bacteria</taxon>
        <taxon>Bacillati</taxon>
        <taxon>Actinomycetota</taxon>
        <taxon>Actinomycetes</taxon>
        <taxon>Micrococcales</taxon>
        <taxon>Microbacteriaceae</taxon>
        <taxon>Leucobacter</taxon>
    </lineage>
</organism>
<feature type="domain" description="DUF2510" evidence="1">
    <location>
        <begin position="11"/>
        <end position="35"/>
    </location>
</feature>
<comment type="caution">
    <text evidence="2">The sequence shown here is derived from an EMBL/GenBank/DDBJ whole genome shotgun (WGS) entry which is preliminary data.</text>
</comment>
<proteinExistence type="predicted"/>